<evidence type="ECO:0008006" key="3">
    <source>
        <dbReference type="Google" id="ProtNLM"/>
    </source>
</evidence>
<accession>A0ABQ9F6X2</accession>
<dbReference type="Proteomes" id="UP001217089">
    <property type="component" value="Unassembled WGS sequence"/>
</dbReference>
<dbReference type="EMBL" id="JARBDR010000433">
    <property type="protein sequence ID" value="KAJ8313133.1"/>
    <property type="molecule type" value="Genomic_DNA"/>
</dbReference>
<organism evidence="1 2">
    <name type="scientific">Tegillarca granosa</name>
    <name type="common">Malaysian cockle</name>
    <name type="synonym">Anadara granosa</name>
    <dbReference type="NCBI Taxonomy" id="220873"/>
    <lineage>
        <taxon>Eukaryota</taxon>
        <taxon>Metazoa</taxon>
        <taxon>Spiralia</taxon>
        <taxon>Lophotrochozoa</taxon>
        <taxon>Mollusca</taxon>
        <taxon>Bivalvia</taxon>
        <taxon>Autobranchia</taxon>
        <taxon>Pteriomorphia</taxon>
        <taxon>Arcoida</taxon>
        <taxon>Arcoidea</taxon>
        <taxon>Arcidae</taxon>
        <taxon>Tegillarca</taxon>
    </lineage>
</organism>
<comment type="caution">
    <text evidence="1">The sequence shown here is derived from an EMBL/GenBank/DDBJ whole genome shotgun (WGS) entry which is preliminary data.</text>
</comment>
<dbReference type="PANTHER" id="PTHR45902:SF1">
    <property type="entry name" value="LATROPHILIN RECEPTOR-LIKE PROTEIN A"/>
    <property type="match status" value="1"/>
</dbReference>
<reference evidence="1 2" key="1">
    <citation type="submission" date="2022-12" db="EMBL/GenBank/DDBJ databases">
        <title>Chromosome-level genome of Tegillarca granosa.</title>
        <authorList>
            <person name="Kim J."/>
        </authorList>
    </citation>
    <scope>NUCLEOTIDE SEQUENCE [LARGE SCALE GENOMIC DNA]</scope>
    <source>
        <strain evidence="1">Teg-2019</strain>
        <tissue evidence="1">Adductor muscle</tissue>
    </source>
</reference>
<name>A0ABQ9F6X2_TEGGR</name>
<gene>
    <name evidence="1" type="ORF">KUTeg_009316</name>
</gene>
<evidence type="ECO:0000313" key="2">
    <source>
        <dbReference type="Proteomes" id="UP001217089"/>
    </source>
</evidence>
<dbReference type="InterPro" id="IPR053231">
    <property type="entry name" value="GPCR_LN-TM7"/>
</dbReference>
<sequence>MTCGFERLCNISNFNLPYRLNFSYLQNNAKICPNCGCDSECMTRQDCCPDFYFSQTELLCLNVTLLNNFPPNSQHGNIQERYPLVSTCPNGTDTKLKEQCTGSKDIIQSLKTGGPVSNDEGLRLSYRNKYCAECNGVQHFTNWMLDIDCVDFADFNYYQHFQKQETVVECNVTGLWEPSDPVLESACRYYRHTHTTFPYKNIFCYFCNRNNAVVEAEEIWDHSLITYIDTKTEIEEN</sequence>
<proteinExistence type="predicted"/>
<protein>
    <recommendedName>
        <fullName evidence="3">SMB domain-containing protein</fullName>
    </recommendedName>
</protein>
<dbReference type="PANTHER" id="PTHR45902">
    <property type="entry name" value="LATROPHILIN RECEPTOR-LIKE PROTEIN A"/>
    <property type="match status" value="1"/>
</dbReference>
<evidence type="ECO:0000313" key="1">
    <source>
        <dbReference type="EMBL" id="KAJ8313133.1"/>
    </source>
</evidence>
<keyword evidence="2" id="KW-1185">Reference proteome</keyword>